<evidence type="ECO:0000313" key="2">
    <source>
        <dbReference type="Proteomes" id="UP001054945"/>
    </source>
</evidence>
<evidence type="ECO:0000313" key="1">
    <source>
        <dbReference type="EMBL" id="GIX90270.1"/>
    </source>
</evidence>
<sequence length="134" mass="15045">MLPPSFLQPNGRNFQITDLWFPFQLTHGGCLVLNKSFGAKSTIYKDHSHRPVNRYKITRKRSYHGALPEPPATAASIQISTKELTEVLKTHGAFPVQKAINDFVAAALHYLHESFQWGRDQGNMRAAPEASLES</sequence>
<comment type="caution">
    <text evidence="1">The sequence shown here is derived from an EMBL/GenBank/DDBJ whole genome shotgun (WGS) entry which is preliminary data.</text>
</comment>
<dbReference type="EMBL" id="BPLR01003925">
    <property type="protein sequence ID" value="GIX90270.1"/>
    <property type="molecule type" value="Genomic_DNA"/>
</dbReference>
<organism evidence="1 2">
    <name type="scientific">Caerostris extrusa</name>
    <name type="common">Bark spider</name>
    <name type="synonym">Caerostris bankana</name>
    <dbReference type="NCBI Taxonomy" id="172846"/>
    <lineage>
        <taxon>Eukaryota</taxon>
        <taxon>Metazoa</taxon>
        <taxon>Ecdysozoa</taxon>
        <taxon>Arthropoda</taxon>
        <taxon>Chelicerata</taxon>
        <taxon>Arachnida</taxon>
        <taxon>Araneae</taxon>
        <taxon>Araneomorphae</taxon>
        <taxon>Entelegynae</taxon>
        <taxon>Araneoidea</taxon>
        <taxon>Araneidae</taxon>
        <taxon>Caerostris</taxon>
    </lineage>
</organism>
<reference evidence="1 2" key="1">
    <citation type="submission" date="2021-06" db="EMBL/GenBank/DDBJ databases">
        <title>Caerostris extrusa draft genome.</title>
        <authorList>
            <person name="Kono N."/>
            <person name="Arakawa K."/>
        </authorList>
    </citation>
    <scope>NUCLEOTIDE SEQUENCE [LARGE SCALE GENOMIC DNA]</scope>
</reference>
<accession>A0AAV4P149</accession>
<protein>
    <submittedName>
        <fullName evidence="1">Uncharacterized protein</fullName>
    </submittedName>
</protein>
<name>A0AAV4P149_CAEEX</name>
<keyword evidence="2" id="KW-1185">Reference proteome</keyword>
<dbReference type="AlphaFoldDB" id="A0AAV4P149"/>
<gene>
    <name evidence="1" type="ORF">CEXT_492441</name>
</gene>
<proteinExistence type="predicted"/>
<dbReference type="Proteomes" id="UP001054945">
    <property type="component" value="Unassembled WGS sequence"/>
</dbReference>